<reference evidence="2" key="1">
    <citation type="submission" date="2018-05" db="EMBL/GenBank/DDBJ databases">
        <authorList>
            <person name="Lanie J.A."/>
            <person name="Ng W.-L."/>
            <person name="Kazmierczak K.M."/>
            <person name="Andrzejewski T.M."/>
            <person name="Davidsen T.M."/>
            <person name="Wayne K.J."/>
            <person name="Tettelin H."/>
            <person name="Glass J.I."/>
            <person name="Rusch D."/>
            <person name="Podicherti R."/>
            <person name="Tsui H.-C.T."/>
            <person name="Winkler M.E."/>
        </authorList>
    </citation>
    <scope>NUCLEOTIDE SEQUENCE</scope>
</reference>
<dbReference type="PANTHER" id="PTHR43312:SF1">
    <property type="entry name" value="NADP-DEPENDENT OXIDOREDUCTASE DOMAIN-CONTAINING PROTEIN"/>
    <property type="match status" value="1"/>
</dbReference>
<accession>A0A381TMZ0</accession>
<dbReference type="InterPro" id="IPR036812">
    <property type="entry name" value="NAD(P)_OxRdtase_dom_sf"/>
</dbReference>
<dbReference type="PANTHER" id="PTHR43312">
    <property type="entry name" value="D-THREO-ALDOSE 1-DEHYDROGENASE"/>
    <property type="match status" value="1"/>
</dbReference>
<name>A0A381TMZ0_9ZZZZ</name>
<dbReference type="SUPFAM" id="SSF51430">
    <property type="entry name" value="NAD(P)-linked oxidoreductase"/>
    <property type="match status" value="1"/>
</dbReference>
<protein>
    <recommendedName>
        <fullName evidence="1">NADP-dependent oxidoreductase domain-containing protein</fullName>
    </recommendedName>
</protein>
<feature type="domain" description="NADP-dependent oxidoreductase" evidence="1">
    <location>
        <begin position="22"/>
        <end position="212"/>
    </location>
</feature>
<dbReference type="Pfam" id="PF00248">
    <property type="entry name" value="Aldo_ket_red"/>
    <property type="match status" value="1"/>
</dbReference>
<dbReference type="AlphaFoldDB" id="A0A381TMZ0"/>
<evidence type="ECO:0000259" key="1">
    <source>
        <dbReference type="Pfam" id="PF00248"/>
    </source>
</evidence>
<evidence type="ECO:0000313" key="2">
    <source>
        <dbReference type="EMBL" id="SVA17436.1"/>
    </source>
</evidence>
<dbReference type="InterPro" id="IPR023210">
    <property type="entry name" value="NADP_OxRdtase_dom"/>
</dbReference>
<organism evidence="2">
    <name type="scientific">marine metagenome</name>
    <dbReference type="NCBI Taxonomy" id="408172"/>
    <lineage>
        <taxon>unclassified sequences</taxon>
        <taxon>metagenomes</taxon>
        <taxon>ecological metagenomes</taxon>
    </lineage>
</organism>
<dbReference type="EMBL" id="UINC01004868">
    <property type="protein sequence ID" value="SVA17436.1"/>
    <property type="molecule type" value="Genomic_DNA"/>
</dbReference>
<proteinExistence type="predicted"/>
<gene>
    <name evidence="2" type="ORF">METZ01_LOCUS70290</name>
</gene>
<dbReference type="CDD" id="cd19086">
    <property type="entry name" value="AKR_AKR11C1"/>
    <property type="match status" value="1"/>
</dbReference>
<dbReference type="InterPro" id="IPR053135">
    <property type="entry name" value="AKR2_Oxidoreductase"/>
</dbReference>
<dbReference type="Gene3D" id="3.20.20.100">
    <property type="entry name" value="NADP-dependent oxidoreductase domain"/>
    <property type="match status" value="1"/>
</dbReference>
<sequence>MKYRRLPGTELEFSGVGFDGLTVGSDWRNAMEERKRIRLLEEAFHLGINFFDMADVYGQGYGEELLSKAFKKNRHDVIIGTKFGYDLHDMESLLNLDRPLQRFDKHFVRSACEWSLRRLKTDYIDLYQIHDPPHDVAYTCELFMLLDDLVAEGKIRHYGAAITQDIDFEMGVLGLLNRTNVAALQVPFNIFDYEQDNKILSLAEEKKTGLIARLSNAMMQNPLEAYYGATDCDVGFVDADLKIKEMESKRWDSIDHTGIYDQFEITSTQFEVNVHLNQVSILSVLGNIANRAELLEYIAAVDAKKITSEEIGVLKRLFAGQSRID</sequence>